<dbReference type="AlphaFoldDB" id="A0A1T4L3V0"/>
<dbReference type="InterPro" id="IPR018490">
    <property type="entry name" value="cNMP-bd_dom_sf"/>
</dbReference>
<dbReference type="InterPro" id="IPR014710">
    <property type="entry name" value="RmlC-like_jellyroll"/>
</dbReference>
<dbReference type="InterPro" id="IPR000595">
    <property type="entry name" value="cNMP-bd_dom"/>
</dbReference>
<dbReference type="SMART" id="SM00100">
    <property type="entry name" value="cNMP"/>
    <property type="match status" value="2"/>
</dbReference>
<dbReference type="PANTHER" id="PTHR24567">
    <property type="entry name" value="CRP FAMILY TRANSCRIPTIONAL REGULATORY PROTEIN"/>
    <property type="match status" value="1"/>
</dbReference>
<protein>
    <submittedName>
        <fullName evidence="2">cAMP-binding domain of CRP or a regulatory subunit of cAMP-dependent protein kinases</fullName>
    </submittedName>
</protein>
<evidence type="ECO:0000259" key="1">
    <source>
        <dbReference type="PROSITE" id="PS50042"/>
    </source>
</evidence>
<dbReference type="EMBL" id="FUWG01000010">
    <property type="protein sequence ID" value="SJZ49395.1"/>
    <property type="molecule type" value="Genomic_DNA"/>
</dbReference>
<reference evidence="2 3" key="1">
    <citation type="submission" date="2017-02" db="EMBL/GenBank/DDBJ databases">
        <authorList>
            <person name="Peterson S.W."/>
        </authorList>
    </citation>
    <scope>NUCLEOTIDE SEQUENCE [LARGE SCALE GENOMIC DNA]</scope>
    <source>
        <strain evidence="2 3">ATCC BAA-908</strain>
    </source>
</reference>
<dbReference type="GO" id="GO:0016301">
    <property type="term" value="F:kinase activity"/>
    <property type="evidence" value="ECO:0007669"/>
    <property type="project" value="UniProtKB-KW"/>
</dbReference>
<evidence type="ECO:0000313" key="2">
    <source>
        <dbReference type="EMBL" id="SJZ49395.1"/>
    </source>
</evidence>
<gene>
    <name evidence="2" type="ORF">SAMN02745149_01444</name>
</gene>
<evidence type="ECO:0000313" key="3">
    <source>
        <dbReference type="Proteomes" id="UP000190423"/>
    </source>
</evidence>
<dbReference type="Proteomes" id="UP000190423">
    <property type="component" value="Unassembled WGS sequence"/>
</dbReference>
<dbReference type="Gene3D" id="2.60.120.10">
    <property type="entry name" value="Jelly Rolls"/>
    <property type="match status" value="2"/>
</dbReference>
<organism evidence="2 3">
    <name type="scientific">Treponema porcinum</name>
    <dbReference type="NCBI Taxonomy" id="261392"/>
    <lineage>
        <taxon>Bacteria</taxon>
        <taxon>Pseudomonadati</taxon>
        <taxon>Spirochaetota</taxon>
        <taxon>Spirochaetia</taxon>
        <taxon>Spirochaetales</taxon>
        <taxon>Treponemataceae</taxon>
        <taxon>Treponema</taxon>
    </lineage>
</organism>
<dbReference type="STRING" id="261392.SAMN02745149_01444"/>
<dbReference type="Pfam" id="PF00027">
    <property type="entry name" value="cNMP_binding"/>
    <property type="match status" value="2"/>
</dbReference>
<dbReference type="InterPro" id="IPR050397">
    <property type="entry name" value="Env_Response_Regulators"/>
</dbReference>
<keyword evidence="3" id="KW-1185">Reference proteome</keyword>
<dbReference type="SUPFAM" id="SSF51206">
    <property type="entry name" value="cAMP-binding domain-like"/>
    <property type="match status" value="2"/>
</dbReference>
<keyword evidence="2" id="KW-0418">Kinase</keyword>
<dbReference type="PROSITE" id="PS50042">
    <property type="entry name" value="CNMP_BINDING_3"/>
    <property type="match status" value="2"/>
</dbReference>
<proteinExistence type="predicted"/>
<dbReference type="GO" id="GO:0005829">
    <property type="term" value="C:cytosol"/>
    <property type="evidence" value="ECO:0007669"/>
    <property type="project" value="TreeGrafter"/>
</dbReference>
<accession>A0A1T4L3V0</accession>
<dbReference type="CDD" id="cd00038">
    <property type="entry name" value="CAP_ED"/>
    <property type="match status" value="2"/>
</dbReference>
<dbReference type="InterPro" id="IPR018488">
    <property type="entry name" value="cNMP-bd_CS"/>
</dbReference>
<feature type="domain" description="Cyclic nucleotide-binding" evidence="1">
    <location>
        <begin position="199"/>
        <end position="299"/>
    </location>
</feature>
<feature type="domain" description="Cyclic nucleotide-binding" evidence="1">
    <location>
        <begin position="1"/>
        <end position="115"/>
    </location>
</feature>
<dbReference type="PROSITE" id="PS00889">
    <property type="entry name" value="CNMP_BINDING_2"/>
    <property type="match status" value="1"/>
</dbReference>
<dbReference type="GO" id="GO:0003700">
    <property type="term" value="F:DNA-binding transcription factor activity"/>
    <property type="evidence" value="ECO:0007669"/>
    <property type="project" value="TreeGrafter"/>
</dbReference>
<sequence>MQQRQAEVLQLSFVEFKKGAYILVDGAENSERFFIIQSGKVSCSNSLDPGKNATKILTTGDFVGVIPCMSCHSQIENAIALTDVKCISVPKGQYPELIAKNIPVALKIIRTFATRTREMNEQLTQLTLKNVSQDTPEHIFDVAQFYDKTGRTDIATYAYYRYLKECPKGAHTAFAQKRFVALKPASKAVYFEPTEELVRRYPQETMIMSESQSGSEMFVIQDGQVSISKVVDGNEVILAVLKKGDMFGEMAILENKPRSASAIAHQDCVLMVINRSNFNQMVSSQPQLITRLTTTLAERLWSMYRQLGNTCLREPMHKVIDMLALQLEKTRRFSGSFQTDYSVNDIINMCGIPQQLQPQAYVQIHSEPSIKIVQNKIFVPDCAEIIKAAAFFRKQEATSSKSQGKPV</sequence>
<keyword evidence="2" id="KW-0808">Transferase</keyword>
<dbReference type="PANTHER" id="PTHR24567:SF74">
    <property type="entry name" value="HTH-TYPE TRANSCRIPTIONAL REGULATOR ARCR"/>
    <property type="match status" value="1"/>
</dbReference>
<name>A0A1T4L3V0_TREPO</name>